<protein>
    <submittedName>
        <fullName evidence="5">AraC family transcriptional regulator</fullName>
    </submittedName>
</protein>
<evidence type="ECO:0000256" key="1">
    <source>
        <dbReference type="ARBA" id="ARBA00023015"/>
    </source>
</evidence>
<dbReference type="InterPro" id="IPR009057">
    <property type="entry name" value="Homeodomain-like_sf"/>
</dbReference>
<dbReference type="Pfam" id="PF12833">
    <property type="entry name" value="HTH_18"/>
    <property type="match status" value="1"/>
</dbReference>
<feature type="domain" description="HTH araC/xylS-type" evidence="4">
    <location>
        <begin position="196"/>
        <end position="294"/>
    </location>
</feature>
<gene>
    <name evidence="5" type="ORF">DW674_01655</name>
</gene>
<dbReference type="EMBL" id="QRHE01000001">
    <property type="protein sequence ID" value="RHF53587.1"/>
    <property type="molecule type" value="Genomic_DNA"/>
</dbReference>
<evidence type="ECO:0000313" key="6">
    <source>
        <dbReference type="Proteomes" id="UP000283442"/>
    </source>
</evidence>
<dbReference type="Gene3D" id="1.10.10.60">
    <property type="entry name" value="Homeodomain-like"/>
    <property type="match status" value="2"/>
</dbReference>
<reference evidence="5 6" key="1">
    <citation type="submission" date="2018-08" db="EMBL/GenBank/DDBJ databases">
        <title>A genome reference for cultivated species of the human gut microbiota.</title>
        <authorList>
            <person name="Zou Y."/>
            <person name="Xue W."/>
            <person name="Luo G."/>
        </authorList>
    </citation>
    <scope>NUCLEOTIDE SEQUENCE [LARGE SCALE GENOMIC DNA]</scope>
    <source>
        <strain evidence="5 6">AM25-21AC</strain>
    </source>
</reference>
<dbReference type="RefSeq" id="WP_118174730.1">
    <property type="nucleotide sequence ID" value="NZ_JAQEAO010000010.1"/>
</dbReference>
<organism evidence="5 6">
    <name type="scientific">Mitsuokella multacida</name>
    <dbReference type="NCBI Taxonomy" id="52226"/>
    <lineage>
        <taxon>Bacteria</taxon>
        <taxon>Bacillati</taxon>
        <taxon>Bacillota</taxon>
        <taxon>Negativicutes</taxon>
        <taxon>Selenomonadales</taxon>
        <taxon>Selenomonadaceae</taxon>
        <taxon>Mitsuokella</taxon>
    </lineage>
</organism>
<evidence type="ECO:0000256" key="2">
    <source>
        <dbReference type="ARBA" id="ARBA00023125"/>
    </source>
</evidence>
<dbReference type="PANTHER" id="PTHR43280">
    <property type="entry name" value="ARAC-FAMILY TRANSCRIPTIONAL REGULATOR"/>
    <property type="match status" value="1"/>
</dbReference>
<dbReference type="OrthoDB" id="182534at2"/>
<evidence type="ECO:0000256" key="3">
    <source>
        <dbReference type="ARBA" id="ARBA00023163"/>
    </source>
</evidence>
<name>A0A414P095_9FIRM</name>
<keyword evidence="3" id="KW-0804">Transcription</keyword>
<dbReference type="InterPro" id="IPR003313">
    <property type="entry name" value="AraC-bd"/>
</dbReference>
<dbReference type="Gene3D" id="2.60.120.10">
    <property type="entry name" value="Jelly Rolls"/>
    <property type="match status" value="1"/>
</dbReference>
<dbReference type="CDD" id="cd02208">
    <property type="entry name" value="cupin_RmlC-like"/>
    <property type="match status" value="1"/>
</dbReference>
<dbReference type="GO" id="GO:0003700">
    <property type="term" value="F:DNA-binding transcription factor activity"/>
    <property type="evidence" value="ECO:0007669"/>
    <property type="project" value="InterPro"/>
</dbReference>
<dbReference type="Proteomes" id="UP000283442">
    <property type="component" value="Unassembled WGS sequence"/>
</dbReference>
<dbReference type="InterPro" id="IPR037923">
    <property type="entry name" value="HTH-like"/>
</dbReference>
<dbReference type="Pfam" id="PF02311">
    <property type="entry name" value="AraC_binding"/>
    <property type="match status" value="1"/>
</dbReference>
<comment type="caution">
    <text evidence="5">The sequence shown here is derived from an EMBL/GenBank/DDBJ whole genome shotgun (WGS) entry which is preliminary data.</text>
</comment>
<evidence type="ECO:0000313" key="5">
    <source>
        <dbReference type="EMBL" id="RHF53587.1"/>
    </source>
</evidence>
<evidence type="ECO:0000259" key="4">
    <source>
        <dbReference type="PROSITE" id="PS01124"/>
    </source>
</evidence>
<keyword evidence="2" id="KW-0238">DNA-binding</keyword>
<dbReference type="SUPFAM" id="SSF51215">
    <property type="entry name" value="Regulatory protein AraC"/>
    <property type="match status" value="1"/>
</dbReference>
<dbReference type="SUPFAM" id="SSF46689">
    <property type="entry name" value="Homeodomain-like"/>
    <property type="match status" value="2"/>
</dbReference>
<dbReference type="AlphaFoldDB" id="A0A414P095"/>
<dbReference type="InterPro" id="IPR018060">
    <property type="entry name" value="HTH_AraC"/>
</dbReference>
<keyword evidence="1" id="KW-0805">Transcription regulation</keyword>
<accession>A0A414P095</accession>
<proteinExistence type="predicted"/>
<dbReference type="SMART" id="SM00342">
    <property type="entry name" value="HTH_ARAC"/>
    <property type="match status" value="1"/>
</dbReference>
<dbReference type="PROSITE" id="PS01124">
    <property type="entry name" value="HTH_ARAC_FAMILY_2"/>
    <property type="match status" value="1"/>
</dbReference>
<dbReference type="PANTHER" id="PTHR43280:SF2">
    <property type="entry name" value="HTH-TYPE TRANSCRIPTIONAL REGULATOR EXSA"/>
    <property type="match status" value="1"/>
</dbReference>
<sequence>MVDLHCTLHTDKNQKEITQHGSVLFPVACYEDDMACTGVPIHWHDEFEYILAFNGTIHLHVGTEPITLRQGAGILINAGLLHSVSHSLRKPSILRSLVVHPDLIAGSPQSCYWQELVLPFYGRQNLPFLLMEGNEPWHATIAHLMMHAWDAITQETEAYTIEARYVLSKALYILCQNLPSSPPSISRDVSLLERMKLLLQYIEQHYAETISNQTLMRLAACSESVLLRSFKKTVGTSPMNYLQNYRIQQASSLLLSTDMTSSEIAIATGFHDISYFTKIFHRTTGLAPQRFRAAHRTK</sequence>
<dbReference type="InterPro" id="IPR014710">
    <property type="entry name" value="RmlC-like_jellyroll"/>
</dbReference>
<dbReference type="GO" id="GO:0043565">
    <property type="term" value="F:sequence-specific DNA binding"/>
    <property type="evidence" value="ECO:0007669"/>
    <property type="project" value="InterPro"/>
</dbReference>